<dbReference type="EMBL" id="BALE01000009">
    <property type="protein sequence ID" value="GAN53325.1"/>
    <property type="molecule type" value="Genomic_DNA"/>
</dbReference>
<organism evidence="1 2">
    <name type="scientific">Tanticharoenia sakaeratensis NBRC 103193</name>
    <dbReference type="NCBI Taxonomy" id="1231623"/>
    <lineage>
        <taxon>Bacteria</taxon>
        <taxon>Pseudomonadati</taxon>
        <taxon>Pseudomonadota</taxon>
        <taxon>Alphaproteobacteria</taxon>
        <taxon>Acetobacterales</taxon>
        <taxon>Acetobacteraceae</taxon>
        <taxon>Tanticharoenia</taxon>
    </lineage>
</organism>
<protein>
    <submittedName>
        <fullName evidence="1">Uncharacterized protein</fullName>
    </submittedName>
</protein>
<accession>A0A0D6MIQ2</accession>
<dbReference type="AlphaFoldDB" id="A0A0D6MIQ2"/>
<reference evidence="1 2" key="1">
    <citation type="submission" date="2012-10" db="EMBL/GenBank/DDBJ databases">
        <title>Genome sequencing of Tanticharoenia sakaeratensis NBRC 103193.</title>
        <authorList>
            <person name="Azuma Y."/>
            <person name="Hadano H."/>
            <person name="Hirakawa H."/>
            <person name="Matsushita K."/>
        </authorList>
    </citation>
    <scope>NUCLEOTIDE SEQUENCE [LARGE SCALE GENOMIC DNA]</scope>
    <source>
        <strain evidence="1 2">NBRC 103193</strain>
    </source>
</reference>
<comment type="caution">
    <text evidence="1">The sequence shown here is derived from an EMBL/GenBank/DDBJ whole genome shotgun (WGS) entry which is preliminary data.</text>
</comment>
<evidence type="ECO:0000313" key="2">
    <source>
        <dbReference type="Proteomes" id="UP000032679"/>
    </source>
</evidence>
<evidence type="ECO:0000313" key="1">
    <source>
        <dbReference type="EMBL" id="GAN53325.1"/>
    </source>
</evidence>
<dbReference type="RefSeq" id="WP_048847136.1">
    <property type="nucleotide sequence ID" value="NZ_BALE01000009.1"/>
</dbReference>
<gene>
    <name evidence="1" type="ORF">Tasa_009_120</name>
</gene>
<proteinExistence type="predicted"/>
<dbReference type="Proteomes" id="UP000032679">
    <property type="component" value="Unassembled WGS sequence"/>
</dbReference>
<sequence>MYDLIDRPVRDLPPFERTVLLATRRWTHALSLAGSAPLHIGGSAFSDVMTRLHDASRMTLVIRAPCHDAVDDAEAIIVNLWRLVRDGHTMQARRIAADLIGDASDGMLRAIRRAIPAL</sequence>
<name>A0A0D6MIQ2_9PROT</name>
<keyword evidence="2" id="KW-1185">Reference proteome</keyword>
<dbReference type="OrthoDB" id="7360669at2"/>